<comment type="subcellular location">
    <subcellularLocation>
        <location evidence="1">Cell membrane</location>
        <topology evidence="1">Peripheral membrane protein</topology>
        <orientation evidence="1">Cytoplasmic side</orientation>
    </subcellularLocation>
</comment>
<dbReference type="PANTHER" id="PTHR33383:SF1">
    <property type="entry name" value="MEMBRANE PROTEIN INSERTION EFFICIENCY FACTOR-RELATED"/>
    <property type="match status" value="1"/>
</dbReference>
<keyword evidence="1" id="KW-1003">Cell membrane</keyword>
<dbReference type="Pfam" id="PF01809">
    <property type="entry name" value="YidD"/>
    <property type="match status" value="1"/>
</dbReference>
<dbReference type="RefSeq" id="WP_199244586.1">
    <property type="nucleotide sequence ID" value="NZ_BAABKY010000005.1"/>
</dbReference>
<name>A0ABP9LMJ6_9GAMM</name>
<dbReference type="EMBL" id="BAABKY010000005">
    <property type="protein sequence ID" value="GAA5081432.1"/>
    <property type="molecule type" value="Genomic_DNA"/>
</dbReference>
<dbReference type="PANTHER" id="PTHR33383">
    <property type="entry name" value="MEMBRANE PROTEIN INSERTION EFFICIENCY FACTOR-RELATED"/>
    <property type="match status" value="1"/>
</dbReference>
<reference evidence="4" key="1">
    <citation type="journal article" date="2019" name="Int. J. Syst. Evol. Microbiol.">
        <title>The Global Catalogue of Microorganisms (GCM) 10K type strain sequencing project: providing services to taxonomists for standard genome sequencing and annotation.</title>
        <authorList>
            <consortium name="The Broad Institute Genomics Platform"/>
            <consortium name="The Broad Institute Genome Sequencing Center for Infectious Disease"/>
            <person name="Wu L."/>
            <person name="Ma J."/>
        </authorList>
    </citation>
    <scope>NUCLEOTIDE SEQUENCE [LARGE SCALE GENOMIC DNA]</scope>
    <source>
        <strain evidence="4">JCM 19212</strain>
    </source>
</reference>
<dbReference type="InterPro" id="IPR002696">
    <property type="entry name" value="Membr_insert_effic_factor_YidD"/>
</dbReference>
<accession>A0ABP9LMJ6</accession>
<sequence>MIDRLLIVALRGYKRWISPLLGPRCRFHPTCSEYAMQAIARFGAFKGGWLAIRRILRCHPLHPGGLDPVPDSPPGKHSCPRH</sequence>
<dbReference type="HAMAP" id="MF_00386">
    <property type="entry name" value="UPF0161_YidD"/>
    <property type="match status" value="1"/>
</dbReference>
<keyword evidence="4" id="KW-1185">Reference proteome</keyword>
<feature type="region of interest" description="Disordered" evidence="2">
    <location>
        <begin position="63"/>
        <end position="82"/>
    </location>
</feature>
<evidence type="ECO:0000256" key="2">
    <source>
        <dbReference type="SAM" id="MobiDB-lite"/>
    </source>
</evidence>
<dbReference type="Proteomes" id="UP001501083">
    <property type="component" value="Unassembled WGS sequence"/>
</dbReference>
<organism evidence="3 4">
    <name type="scientific">Lysobacter panacisoli</name>
    <dbReference type="NCBI Taxonomy" id="1255263"/>
    <lineage>
        <taxon>Bacteria</taxon>
        <taxon>Pseudomonadati</taxon>
        <taxon>Pseudomonadota</taxon>
        <taxon>Gammaproteobacteria</taxon>
        <taxon>Lysobacterales</taxon>
        <taxon>Lysobacteraceae</taxon>
        <taxon>Lysobacter</taxon>
    </lineage>
</organism>
<evidence type="ECO:0000256" key="1">
    <source>
        <dbReference type="HAMAP-Rule" id="MF_00386"/>
    </source>
</evidence>
<comment type="caution">
    <text evidence="3">The sequence shown here is derived from an EMBL/GenBank/DDBJ whole genome shotgun (WGS) entry which is preliminary data.</text>
</comment>
<dbReference type="NCBIfam" id="TIGR00278">
    <property type="entry name" value="membrane protein insertion efficiency factor YidD"/>
    <property type="match status" value="1"/>
</dbReference>
<evidence type="ECO:0000313" key="4">
    <source>
        <dbReference type="Proteomes" id="UP001501083"/>
    </source>
</evidence>
<dbReference type="SMART" id="SM01234">
    <property type="entry name" value="Haemolytic"/>
    <property type="match status" value="1"/>
</dbReference>
<evidence type="ECO:0000313" key="3">
    <source>
        <dbReference type="EMBL" id="GAA5081432.1"/>
    </source>
</evidence>
<comment type="function">
    <text evidence="1">Could be involved in insertion of integral membrane proteins into the membrane.</text>
</comment>
<protein>
    <recommendedName>
        <fullName evidence="1">Putative membrane protein insertion efficiency factor</fullName>
    </recommendedName>
</protein>
<proteinExistence type="inferred from homology"/>
<comment type="similarity">
    <text evidence="1">Belongs to the UPF0161 family.</text>
</comment>
<gene>
    <name evidence="3" type="primary">yidD</name>
    <name evidence="3" type="ORF">GCM10025759_31750</name>
</gene>
<keyword evidence="1" id="KW-0472">Membrane</keyword>